<reference evidence="1 2" key="1">
    <citation type="journal article" date="2013" name="Genome Announc.">
        <title>Complete Genome of Acinetobacter baumannii N4-Like Podophage Presley.</title>
        <authorList>
            <person name="Farmer N.G."/>
            <person name="Wood T.L."/>
            <person name="Chamakura K.R."/>
            <person name="Kuty Everett G.F."/>
        </authorList>
    </citation>
    <scope>NUCLEOTIDE SEQUENCE [LARGE SCALE GENOMIC DNA]</scope>
</reference>
<evidence type="ECO:0000313" key="1">
    <source>
        <dbReference type="EMBL" id="AGY48086.1"/>
    </source>
</evidence>
<accession>U5PWG4</accession>
<dbReference type="EMBL" id="KF669658">
    <property type="protein sequence ID" value="AGY48086.1"/>
    <property type="molecule type" value="Genomic_DNA"/>
</dbReference>
<organism evidence="1 2">
    <name type="scientific">Acinetobacter phage Presley</name>
    <dbReference type="NCBI Taxonomy" id="1406780"/>
    <lineage>
        <taxon>Viruses</taxon>
        <taxon>Duplodnaviria</taxon>
        <taxon>Heunggongvirae</taxon>
        <taxon>Uroviricota</taxon>
        <taxon>Caudoviricetes</taxon>
        <taxon>Schitoviridae</taxon>
        <taxon>Presleyvirus</taxon>
        <taxon>Presleyvirus presley</taxon>
    </lineage>
</organism>
<protein>
    <submittedName>
        <fullName evidence="1">Uncharacterized protein</fullName>
    </submittedName>
</protein>
<evidence type="ECO:0000313" key="2">
    <source>
        <dbReference type="Proteomes" id="UP000017656"/>
    </source>
</evidence>
<dbReference type="RefSeq" id="YP_009007587.1">
    <property type="nucleotide sequence ID" value="NC_023581.1"/>
</dbReference>
<proteinExistence type="predicted"/>
<dbReference type="GeneID" id="18504157"/>
<name>U5PWG4_9CAUD</name>
<dbReference type="KEGG" id="vg:18504157"/>
<sequence>MYQKDSSNGTAVIIHTELYDHLMHGNPFSDARLDGHCIIVRLVGPAMIFVSWASTQDRNIYPEITIKDEPAYIARYRLSKNYEAAYEALYGASNSGKT</sequence>
<dbReference type="Proteomes" id="UP000017656">
    <property type="component" value="Segment"/>
</dbReference>
<gene>
    <name evidence="1" type="ORF">Presley_19</name>
</gene>
<keyword evidence="2" id="KW-1185">Reference proteome</keyword>